<gene>
    <name evidence="1" type="ORF">MIMGU_mgv1a016592mg</name>
</gene>
<protein>
    <submittedName>
        <fullName evidence="1">Uncharacterized protein</fullName>
    </submittedName>
</protein>
<accession>A0A022RP07</accession>
<evidence type="ECO:0000313" key="1">
    <source>
        <dbReference type="EMBL" id="EYU42217.1"/>
    </source>
</evidence>
<dbReference type="Proteomes" id="UP000030748">
    <property type="component" value="Unassembled WGS sequence"/>
</dbReference>
<dbReference type="EMBL" id="KI630302">
    <property type="protein sequence ID" value="EYU42217.1"/>
    <property type="molecule type" value="Genomic_DNA"/>
</dbReference>
<organism evidence="1 2">
    <name type="scientific">Erythranthe guttata</name>
    <name type="common">Yellow monkey flower</name>
    <name type="synonym">Mimulus guttatus</name>
    <dbReference type="NCBI Taxonomy" id="4155"/>
    <lineage>
        <taxon>Eukaryota</taxon>
        <taxon>Viridiplantae</taxon>
        <taxon>Streptophyta</taxon>
        <taxon>Embryophyta</taxon>
        <taxon>Tracheophyta</taxon>
        <taxon>Spermatophyta</taxon>
        <taxon>Magnoliopsida</taxon>
        <taxon>eudicotyledons</taxon>
        <taxon>Gunneridae</taxon>
        <taxon>Pentapetalae</taxon>
        <taxon>asterids</taxon>
        <taxon>lamiids</taxon>
        <taxon>Lamiales</taxon>
        <taxon>Phrymaceae</taxon>
        <taxon>Erythranthe</taxon>
    </lineage>
</organism>
<proteinExistence type="predicted"/>
<name>A0A022RP07_ERYGU</name>
<keyword evidence="2" id="KW-1185">Reference proteome</keyword>
<dbReference type="AlphaFoldDB" id="A0A022RP07"/>
<sequence length="115" mass="13325">MAVFTNIRPNNRLPIIMVPEIPPQTKRRMQIPCLFRATIYAIQFNYFAPIITDCPPNPRLFEILENTPKQHVVTLLLNVNATWPITNVQAIPLKPTRQQFIPLLSAQIPNPRRQM</sequence>
<evidence type="ECO:0000313" key="2">
    <source>
        <dbReference type="Proteomes" id="UP000030748"/>
    </source>
</evidence>
<reference evidence="1 2" key="1">
    <citation type="journal article" date="2013" name="Proc. Natl. Acad. Sci. U.S.A.">
        <title>Fine-scale variation in meiotic recombination in Mimulus inferred from population shotgun sequencing.</title>
        <authorList>
            <person name="Hellsten U."/>
            <person name="Wright K.M."/>
            <person name="Jenkins J."/>
            <person name="Shu S."/>
            <person name="Yuan Y."/>
            <person name="Wessler S.R."/>
            <person name="Schmutz J."/>
            <person name="Willis J.H."/>
            <person name="Rokhsar D.S."/>
        </authorList>
    </citation>
    <scope>NUCLEOTIDE SEQUENCE [LARGE SCALE GENOMIC DNA]</scope>
    <source>
        <strain evidence="2">cv. DUN x IM62</strain>
    </source>
</reference>